<organism evidence="2 3">
    <name type="scientific">Tanacetum coccineum</name>
    <dbReference type="NCBI Taxonomy" id="301880"/>
    <lineage>
        <taxon>Eukaryota</taxon>
        <taxon>Viridiplantae</taxon>
        <taxon>Streptophyta</taxon>
        <taxon>Embryophyta</taxon>
        <taxon>Tracheophyta</taxon>
        <taxon>Spermatophyta</taxon>
        <taxon>Magnoliopsida</taxon>
        <taxon>eudicotyledons</taxon>
        <taxon>Gunneridae</taxon>
        <taxon>Pentapetalae</taxon>
        <taxon>asterids</taxon>
        <taxon>campanulids</taxon>
        <taxon>Asterales</taxon>
        <taxon>Asteraceae</taxon>
        <taxon>Asteroideae</taxon>
        <taxon>Anthemideae</taxon>
        <taxon>Anthemidinae</taxon>
        <taxon>Tanacetum</taxon>
    </lineage>
</organism>
<evidence type="ECO:0000313" key="2">
    <source>
        <dbReference type="EMBL" id="GJS86742.1"/>
    </source>
</evidence>
<accession>A0ABQ4ZCM8</accession>
<feature type="compositionally biased region" description="Pro residues" evidence="1">
    <location>
        <begin position="16"/>
        <end position="27"/>
    </location>
</feature>
<dbReference type="EMBL" id="BQNB010011144">
    <property type="protein sequence ID" value="GJS86742.1"/>
    <property type="molecule type" value="Genomic_DNA"/>
</dbReference>
<reference evidence="2" key="2">
    <citation type="submission" date="2022-01" db="EMBL/GenBank/DDBJ databases">
        <authorList>
            <person name="Yamashiro T."/>
            <person name="Shiraishi A."/>
            <person name="Satake H."/>
            <person name="Nakayama K."/>
        </authorList>
    </citation>
    <scope>NUCLEOTIDE SEQUENCE</scope>
</reference>
<name>A0ABQ4ZCM8_9ASTR</name>
<evidence type="ECO:0000313" key="3">
    <source>
        <dbReference type="Proteomes" id="UP001151760"/>
    </source>
</evidence>
<sequence>MIWCGEVQQKGRPELGAPPLPRPPPPSQHHHHRCHHQMTHYHNCLIRRQDGQQDPPQGPPYPLPDRSQQCSLVIGLLVRHQQIEADPLLVPLSPHQKLTGISMTRN</sequence>
<comment type="caution">
    <text evidence="2">The sequence shown here is derived from an EMBL/GenBank/DDBJ whole genome shotgun (WGS) entry which is preliminary data.</text>
</comment>
<feature type="compositionally biased region" description="Basic residues" evidence="1">
    <location>
        <begin position="28"/>
        <end position="39"/>
    </location>
</feature>
<dbReference type="Proteomes" id="UP001151760">
    <property type="component" value="Unassembled WGS sequence"/>
</dbReference>
<protein>
    <submittedName>
        <fullName evidence="2">Uncharacterized protein</fullName>
    </submittedName>
</protein>
<reference evidence="2" key="1">
    <citation type="journal article" date="2022" name="Int. J. Mol. Sci.">
        <title>Draft Genome of Tanacetum Coccineum: Genomic Comparison of Closely Related Tanacetum-Family Plants.</title>
        <authorList>
            <person name="Yamashiro T."/>
            <person name="Shiraishi A."/>
            <person name="Nakayama K."/>
            <person name="Satake H."/>
        </authorList>
    </citation>
    <scope>NUCLEOTIDE SEQUENCE</scope>
</reference>
<gene>
    <name evidence="2" type="ORF">Tco_0769378</name>
</gene>
<proteinExistence type="predicted"/>
<keyword evidence="3" id="KW-1185">Reference proteome</keyword>
<evidence type="ECO:0000256" key="1">
    <source>
        <dbReference type="SAM" id="MobiDB-lite"/>
    </source>
</evidence>
<feature type="region of interest" description="Disordered" evidence="1">
    <location>
        <begin position="1"/>
        <end position="67"/>
    </location>
</feature>